<comment type="caution">
    <text evidence="3">The sequence shown here is derived from an EMBL/GenBank/DDBJ whole genome shotgun (WGS) entry which is preliminary data.</text>
</comment>
<protein>
    <recommendedName>
        <fullName evidence="2">RNA 2',3'-cyclic phosphodiesterase</fullName>
        <shortName evidence="2">RNA 2',3'-CPDase</shortName>
        <ecNumber evidence="2">3.1.4.58</ecNumber>
    </recommendedName>
</protein>
<dbReference type="InterPro" id="IPR009097">
    <property type="entry name" value="Cyclic_Pdiesterase"/>
</dbReference>
<dbReference type="HAMAP" id="MF_01940">
    <property type="entry name" value="RNA_CPDase"/>
    <property type="match status" value="1"/>
</dbReference>
<comment type="function">
    <text evidence="2">Hydrolyzes RNA 2',3'-cyclic phosphodiester to an RNA 2'-phosphomonoester.</text>
</comment>
<name>A0ABW4L729_9MICO</name>
<gene>
    <name evidence="3" type="primary">thpR</name>
    <name evidence="3" type="ORF">ACFSE6_15555</name>
</gene>
<evidence type="ECO:0000313" key="3">
    <source>
        <dbReference type="EMBL" id="MFD1719258.1"/>
    </source>
</evidence>
<feature type="short sequence motif" description="HXTX 2" evidence="2">
    <location>
        <begin position="146"/>
        <end position="149"/>
    </location>
</feature>
<evidence type="ECO:0000256" key="1">
    <source>
        <dbReference type="ARBA" id="ARBA00022801"/>
    </source>
</evidence>
<dbReference type="InterPro" id="IPR004175">
    <property type="entry name" value="RNA_CPDase"/>
</dbReference>
<dbReference type="PANTHER" id="PTHR35561:SF1">
    <property type="entry name" value="RNA 2',3'-CYCLIC PHOSPHODIESTERASE"/>
    <property type="match status" value="1"/>
</dbReference>
<dbReference type="EC" id="3.1.4.58" evidence="2"/>
<sequence length="211" mass="22958">MRLFVSLDLPTEVCAHLDLAVRSVTELDPAPLPGRGRPALRWTPAEQRHLTVAFYGEVPDGAVGDLREDLAATAREFAPVELRLQGAGVFSGQTLWAGVHETSPRLHSEERSDLMRLMAACEEVGARHLAPPAADAVRSRDRRRAHVTLARSRDRRLGEVELRRRARALAVYTGPEWTAEAMTLVRSELGAGRGGTALHTPVARLPLGGAS</sequence>
<reference evidence="4" key="1">
    <citation type="journal article" date="2019" name="Int. J. Syst. Evol. Microbiol.">
        <title>The Global Catalogue of Microorganisms (GCM) 10K type strain sequencing project: providing services to taxonomists for standard genome sequencing and annotation.</title>
        <authorList>
            <consortium name="The Broad Institute Genomics Platform"/>
            <consortium name="The Broad Institute Genome Sequencing Center for Infectious Disease"/>
            <person name="Wu L."/>
            <person name="Ma J."/>
        </authorList>
    </citation>
    <scope>NUCLEOTIDE SEQUENCE [LARGE SCALE GENOMIC DNA]</scope>
    <source>
        <strain evidence="4">JCM 17130</strain>
    </source>
</reference>
<evidence type="ECO:0000256" key="2">
    <source>
        <dbReference type="HAMAP-Rule" id="MF_01940"/>
    </source>
</evidence>
<comment type="similarity">
    <text evidence="2">Belongs to the 2H phosphoesterase superfamily. ThpR family.</text>
</comment>
<keyword evidence="4" id="KW-1185">Reference proteome</keyword>
<comment type="catalytic activity">
    <reaction evidence="2">
        <text>a 3'-end 2',3'-cyclophospho-ribonucleotide-RNA + H2O = a 3'-end 2'-phospho-ribonucleotide-RNA + H(+)</text>
        <dbReference type="Rhea" id="RHEA:11828"/>
        <dbReference type="Rhea" id="RHEA-COMP:10464"/>
        <dbReference type="Rhea" id="RHEA-COMP:17353"/>
        <dbReference type="ChEBI" id="CHEBI:15377"/>
        <dbReference type="ChEBI" id="CHEBI:15378"/>
        <dbReference type="ChEBI" id="CHEBI:83064"/>
        <dbReference type="ChEBI" id="CHEBI:173113"/>
        <dbReference type="EC" id="3.1.4.58"/>
    </reaction>
</comment>
<dbReference type="NCBIfam" id="TIGR02258">
    <property type="entry name" value="2_5_ligase"/>
    <property type="match status" value="1"/>
</dbReference>
<dbReference type="Pfam" id="PF13563">
    <property type="entry name" value="2_5_RNA_ligase2"/>
    <property type="match status" value="1"/>
</dbReference>
<feature type="active site" description="Proton donor" evidence="2">
    <location>
        <position position="49"/>
    </location>
</feature>
<dbReference type="RefSeq" id="WP_388009192.1">
    <property type="nucleotide sequence ID" value="NZ_JBHUEE010000009.1"/>
</dbReference>
<feature type="active site" description="Proton acceptor" evidence="2">
    <location>
        <position position="146"/>
    </location>
</feature>
<organism evidence="3 4">
    <name type="scientific">Georgenia deserti</name>
    <dbReference type="NCBI Taxonomy" id="2093781"/>
    <lineage>
        <taxon>Bacteria</taxon>
        <taxon>Bacillati</taxon>
        <taxon>Actinomycetota</taxon>
        <taxon>Actinomycetes</taxon>
        <taxon>Micrococcales</taxon>
        <taxon>Bogoriellaceae</taxon>
        <taxon>Georgenia</taxon>
    </lineage>
</organism>
<dbReference type="Gene3D" id="3.90.1140.10">
    <property type="entry name" value="Cyclic phosphodiesterase"/>
    <property type="match status" value="1"/>
</dbReference>
<dbReference type="EMBL" id="JBHUEE010000009">
    <property type="protein sequence ID" value="MFD1719258.1"/>
    <property type="molecule type" value="Genomic_DNA"/>
</dbReference>
<feature type="short sequence motif" description="HXTX 1" evidence="2">
    <location>
        <begin position="49"/>
        <end position="52"/>
    </location>
</feature>
<dbReference type="PANTHER" id="PTHR35561">
    <property type="entry name" value="RNA 2',3'-CYCLIC PHOSPHODIESTERASE"/>
    <property type="match status" value="1"/>
</dbReference>
<keyword evidence="1 2" id="KW-0378">Hydrolase</keyword>
<accession>A0ABW4L729</accession>
<evidence type="ECO:0000313" key="4">
    <source>
        <dbReference type="Proteomes" id="UP001597277"/>
    </source>
</evidence>
<dbReference type="SUPFAM" id="SSF55144">
    <property type="entry name" value="LigT-like"/>
    <property type="match status" value="1"/>
</dbReference>
<proteinExistence type="inferred from homology"/>
<dbReference type="Proteomes" id="UP001597277">
    <property type="component" value="Unassembled WGS sequence"/>
</dbReference>